<reference evidence="4 5" key="1">
    <citation type="submission" date="2024-06" db="EMBL/GenBank/DDBJ databases">
        <authorList>
            <person name="Pan Q."/>
            <person name="Wen M."/>
            <person name="Jouanno E."/>
            <person name="Zahm M."/>
            <person name="Klopp C."/>
            <person name="Cabau C."/>
            <person name="Louis A."/>
            <person name="Berthelot C."/>
            <person name="Parey E."/>
            <person name="Roest Crollius H."/>
            <person name="Montfort J."/>
            <person name="Robinson-Rechavi M."/>
            <person name="Bouchez O."/>
            <person name="Lampietro C."/>
            <person name="Lopez Roques C."/>
            <person name="Donnadieu C."/>
            <person name="Postlethwait J."/>
            <person name="Bobe J."/>
            <person name="Verreycken H."/>
            <person name="Guiguen Y."/>
        </authorList>
    </citation>
    <scope>NUCLEOTIDE SEQUENCE [LARGE SCALE GENOMIC DNA]</scope>
    <source>
        <strain evidence="4">Up_M1</strain>
        <tissue evidence="4">Testis</tissue>
    </source>
</reference>
<protein>
    <recommendedName>
        <fullName evidence="3">Immunoglobulin V-set domain-containing protein</fullName>
    </recommendedName>
</protein>
<comment type="caution">
    <text evidence="4">The sequence shown here is derived from an EMBL/GenBank/DDBJ whole genome shotgun (WGS) entry which is preliminary data.</text>
</comment>
<gene>
    <name evidence="4" type="ORF">UPYG_G00181540</name>
</gene>
<keyword evidence="2" id="KW-0732">Signal</keyword>
<sequence length="156" mass="17825">MFLLTTVIFWLAGTCDGVQRLTCPYGKEKNTSQRLVWCKQTSTLCCTGFSFNMQSQSLDEGRLEVSQGADSFTVNILDLAQDEGMYWCGVLGTNDTIIKLSEKYIYSTSGSYVWNILRWILMPLLPMATIVTYFYSKQQKKKTEDLCMDITSVREQ</sequence>
<dbReference type="EMBL" id="JAGEUA010000005">
    <property type="protein sequence ID" value="KAL0979164.1"/>
    <property type="molecule type" value="Genomic_DNA"/>
</dbReference>
<proteinExistence type="predicted"/>
<dbReference type="Proteomes" id="UP001557470">
    <property type="component" value="Unassembled WGS sequence"/>
</dbReference>
<dbReference type="AlphaFoldDB" id="A0ABD0WQP6"/>
<dbReference type="InterPro" id="IPR036179">
    <property type="entry name" value="Ig-like_dom_sf"/>
</dbReference>
<dbReference type="SUPFAM" id="SSF48726">
    <property type="entry name" value="Immunoglobulin"/>
    <property type="match status" value="1"/>
</dbReference>
<keyword evidence="5" id="KW-1185">Reference proteome</keyword>
<evidence type="ECO:0000313" key="5">
    <source>
        <dbReference type="Proteomes" id="UP001557470"/>
    </source>
</evidence>
<keyword evidence="1" id="KW-0812">Transmembrane</keyword>
<feature type="chain" id="PRO_5044885036" description="Immunoglobulin V-set domain-containing protein" evidence="2">
    <location>
        <begin position="18"/>
        <end position="156"/>
    </location>
</feature>
<evidence type="ECO:0000259" key="3">
    <source>
        <dbReference type="Pfam" id="PF07686"/>
    </source>
</evidence>
<evidence type="ECO:0000313" key="4">
    <source>
        <dbReference type="EMBL" id="KAL0979164.1"/>
    </source>
</evidence>
<evidence type="ECO:0000256" key="1">
    <source>
        <dbReference type="SAM" id="Phobius"/>
    </source>
</evidence>
<evidence type="ECO:0000256" key="2">
    <source>
        <dbReference type="SAM" id="SignalP"/>
    </source>
</evidence>
<accession>A0ABD0WQP6</accession>
<feature type="signal peptide" evidence="2">
    <location>
        <begin position="1"/>
        <end position="17"/>
    </location>
</feature>
<dbReference type="Pfam" id="PF07686">
    <property type="entry name" value="V-set"/>
    <property type="match status" value="1"/>
</dbReference>
<name>A0ABD0WQP6_UMBPY</name>
<organism evidence="4 5">
    <name type="scientific">Umbra pygmaea</name>
    <name type="common">Eastern mudminnow</name>
    <dbReference type="NCBI Taxonomy" id="75934"/>
    <lineage>
        <taxon>Eukaryota</taxon>
        <taxon>Metazoa</taxon>
        <taxon>Chordata</taxon>
        <taxon>Craniata</taxon>
        <taxon>Vertebrata</taxon>
        <taxon>Euteleostomi</taxon>
        <taxon>Actinopterygii</taxon>
        <taxon>Neopterygii</taxon>
        <taxon>Teleostei</taxon>
        <taxon>Protacanthopterygii</taxon>
        <taxon>Esociformes</taxon>
        <taxon>Umbridae</taxon>
        <taxon>Umbra</taxon>
    </lineage>
</organism>
<dbReference type="Gene3D" id="2.60.40.10">
    <property type="entry name" value="Immunoglobulins"/>
    <property type="match status" value="1"/>
</dbReference>
<dbReference type="InterPro" id="IPR013106">
    <property type="entry name" value="Ig_V-set"/>
</dbReference>
<keyword evidence="1" id="KW-0472">Membrane</keyword>
<feature type="domain" description="Immunoglobulin V-set" evidence="3">
    <location>
        <begin position="20"/>
        <end position="96"/>
    </location>
</feature>
<keyword evidence="1" id="KW-1133">Transmembrane helix</keyword>
<feature type="transmembrane region" description="Helical" evidence="1">
    <location>
        <begin position="116"/>
        <end position="135"/>
    </location>
</feature>
<dbReference type="InterPro" id="IPR013783">
    <property type="entry name" value="Ig-like_fold"/>
</dbReference>